<dbReference type="SUPFAM" id="SSF54928">
    <property type="entry name" value="RNA-binding domain, RBD"/>
    <property type="match status" value="1"/>
</dbReference>
<evidence type="ECO:0000256" key="2">
    <source>
        <dbReference type="SAM" id="MobiDB-lite"/>
    </source>
</evidence>
<evidence type="ECO:0000313" key="5">
    <source>
        <dbReference type="Proteomes" id="UP001139031"/>
    </source>
</evidence>
<accession>A0ABS7TXB8</accession>
<dbReference type="InterPro" id="IPR000504">
    <property type="entry name" value="RRM_dom"/>
</dbReference>
<dbReference type="Pfam" id="PF00076">
    <property type="entry name" value="RRM_1"/>
    <property type="match status" value="1"/>
</dbReference>
<dbReference type="Gene3D" id="3.30.70.330">
    <property type="match status" value="1"/>
</dbReference>
<dbReference type="InterPro" id="IPR035979">
    <property type="entry name" value="RBD_domain_sf"/>
</dbReference>
<dbReference type="Proteomes" id="UP001139031">
    <property type="component" value="Unassembled WGS sequence"/>
</dbReference>
<name>A0ABS7TXB8_9BACT</name>
<dbReference type="RefSeq" id="WP_224194590.1">
    <property type="nucleotide sequence ID" value="NZ_JAIRAU010000035.1"/>
</dbReference>
<keyword evidence="1" id="KW-0694">RNA-binding</keyword>
<evidence type="ECO:0000259" key="3">
    <source>
        <dbReference type="PROSITE" id="PS50102"/>
    </source>
</evidence>
<dbReference type="InterPro" id="IPR012677">
    <property type="entry name" value="Nucleotide-bd_a/b_plait_sf"/>
</dbReference>
<evidence type="ECO:0000256" key="1">
    <source>
        <dbReference type="ARBA" id="ARBA00022884"/>
    </source>
</evidence>
<dbReference type="PROSITE" id="PS50102">
    <property type="entry name" value="RRM"/>
    <property type="match status" value="1"/>
</dbReference>
<proteinExistence type="predicted"/>
<dbReference type="EMBL" id="JAIRAU010000035">
    <property type="protein sequence ID" value="MBZ5712836.1"/>
    <property type="molecule type" value="Genomic_DNA"/>
</dbReference>
<organism evidence="4 5">
    <name type="scientific">Nannocystis pusilla</name>
    <dbReference type="NCBI Taxonomy" id="889268"/>
    <lineage>
        <taxon>Bacteria</taxon>
        <taxon>Pseudomonadati</taxon>
        <taxon>Myxococcota</taxon>
        <taxon>Polyangia</taxon>
        <taxon>Nannocystales</taxon>
        <taxon>Nannocystaceae</taxon>
        <taxon>Nannocystis</taxon>
    </lineage>
</organism>
<protein>
    <submittedName>
        <fullName evidence="4">RNA-binding protein</fullName>
    </submittedName>
</protein>
<dbReference type="SMART" id="SM00360">
    <property type="entry name" value="RRM"/>
    <property type="match status" value="1"/>
</dbReference>
<reference evidence="4" key="1">
    <citation type="submission" date="2021-08" db="EMBL/GenBank/DDBJ databases">
        <authorList>
            <person name="Stevens D.C."/>
        </authorList>
    </citation>
    <scope>NUCLEOTIDE SEQUENCE</scope>
    <source>
        <strain evidence="4">DSM 53165</strain>
    </source>
</reference>
<keyword evidence="5" id="KW-1185">Reference proteome</keyword>
<dbReference type="InterPro" id="IPR052462">
    <property type="entry name" value="SLIRP/GR-RBP-like"/>
</dbReference>
<dbReference type="PANTHER" id="PTHR48027">
    <property type="entry name" value="HETEROGENEOUS NUCLEAR RIBONUCLEOPROTEIN 87F-RELATED"/>
    <property type="match status" value="1"/>
</dbReference>
<sequence length="154" mass="16697">MSNYYSQGKKSREANQAKKKQEKAQARLDRRERGPREIPIASAEDLTGNLPSIEDAMRAIENPGQERSAATIPVRLFVGSLSHSTTASDLRTAFSAFGVVADAVVMTERETGASRGFGFVTMANRKDAPRVIEALNGSDLKGSSIVVNVATERR</sequence>
<comment type="caution">
    <text evidence="4">The sequence shown here is derived from an EMBL/GenBank/DDBJ whole genome shotgun (WGS) entry which is preliminary data.</text>
</comment>
<feature type="compositionally biased region" description="Basic and acidic residues" evidence="2">
    <location>
        <begin position="22"/>
        <end position="36"/>
    </location>
</feature>
<gene>
    <name evidence="4" type="ORF">K7C98_26655</name>
</gene>
<feature type="region of interest" description="Disordered" evidence="2">
    <location>
        <begin position="1"/>
        <end position="47"/>
    </location>
</feature>
<feature type="domain" description="RRM" evidence="3">
    <location>
        <begin position="74"/>
        <end position="152"/>
    </location>
</feature>
<evidence type="ECO:0000313" key="4">
    <source>
        <dbReference type="EMBL" id="MBZ5712836.1"/>
    </source>
</evidence>